<dbReference type="EMBL" id="WIWT01000198">
    <property type="protein sequence ID" value="KAF3196784.1"/>
    <property type="molecule type" value="Genomic_DNA"/>
</dbReference>
<protein>
    <submittedName>
        <fullName evidence="4">Uncharacterized protein</fullName>
    </submittedName>
</protein>
<dbReference type="Proteomes" id="UP000483672">
    <property type="component" value="Unassembled WGS sequence"/>
</dbReference>
<proteinExistence type="predicted"/>
<dbReference type="Proteomes" id="UP000614610">
    <property type="component" value="Unassembled WGS sequence"/>
</dbReference>
<organism evidence="4 5">
    <name type="scientific">Orbilia oligospora</name>
    <name type="common">Nematode-trapping fungus</name>
    <name type="synonym">Arthrobotrys oligospora</name>
    <dbReference type="NCBI Taxonomy" id="2813651"/>
    <lineage>
        <taxon>Eukaryota</taxon>
        <taxon>Fungi</taxon>
        <taxon>Dikarya</taxon>
        <taxon>Ascomycota</taxon>
        <taxon>Pezizomycotina</taxon>
        <taxon>Orbiliomycetes</taxon>
        <taxon>Orbiliales</taxon>
        <taxon>Orbiliaceae</taxon>
        <taxon>Orbilia</taxon>
    </lineage>
</organism>
<evidence type="ECO:0000313" key="2">
    <source>
        <dbReference type="EMBL" id="KAF3196784.1"/>
    </source>
</evidence>
<dbReference type="AlphaFoldDB" id="A0A6G1LR83"/>
<accession>A0A6G1LR83</accession>
<evidence type="ECO:0000313" key="4">
    <source>
        <dbReference type="EMBL" id="KAF3201624.1"/>
    </source>
</evidence>
<sequence length="99" mass="10906">MQNATCIVRSCFRPPSAFFPSLVESNPNQAPANVLAKWKYQATSTSAEFASLVSWLAVWMGRVMVERQDQGMAQARGLVLLTSIRIHGLRTDTVCSICS</sequence>
<name>A0A6G1LR83_ORBOL</name>
<gene>
    <name evidence="4" type="ORF">TWF106_002786</name>
    <name evidence="3" type="ORF">TWF191_004794</name>
    <name evidence="2" type="ORF">TWF679_004110</name>
    <name evidence="1" type="ORF">TWF788_011628</name>
</gene>
<dbReference type="Proteomes" id="UP000479691">
    <property type="component" value="Unassembled WGS sequence"/>
</dbReference>
<comment type="caution">
    <text evidence="4">The sequence shown here is derived from an EMBL/GenBank/DDBJ whole genome shotgun (WGS) entry which is preliminary data.</text>
</comment>
<dbReference type="Proteomes" id="UP000472727">
    <property type="component" value="Unassembled WGS sequence"/>
</dbReference>
<dbReference type="EMBL" id="WIWT01000198">
    <property type="protein sequence ID" value="KAF3196785.1"/>
    <property type="molecule type" value="Genomic_DNA"/>
</dbReference>
<dbReference type="EMBL" id="WIPF01000237">
    <property type="protein sequence ID" value="KAF3198619.1"/>
    <property type="molecule type" value="Genomic_DNA"/>
</dbReference>
<reference evidence="5 6" key="1">
    <citation type="submission" date="2019-06" db="EMBL/GenBank/DDBJ databases">
        <authorList>
            <person name="Palmer J.M."/>
        </authorList>
    </citation>
    <scope>NUCLEOTIDE SEQUENCE [LARGE SCALE GENOMIC DNA]</scope>
    <source>
        <strain evidence="4 5">TWF106</strain>
        <strain evidence="3 7">TWF191</strain>
        <strain evidence="2">TWF679</strain>
        <strain evidence="1 6">TWF788</strain>
    </source>
</reference>
<dbReference type="EMBL" id="JAABOE010000099">
    <property type="protein sequence ID" value="KAF3166463.1"/>
    <property type="molecule type" value="Genomic_DNA"/>
</dbReference>
<dbReference type="EMBL" id="WIPF01000237">
    <property type="protein sequence ID" value="KAF3198618.1"/>
    <property type="molecule type" value="Genomic_DNA"/>
</dbReference>
<dbReference type="EMBL" id="WIWS01000155">
    <property type="protein sequence ID" value="KAF3201624.1"/>
    <property type="molecule type" value="Genomic_DNA"/>
</dbReference>
<evidence type="ECO:0000313" key="1">
    <source>
        <dbReference type="EMBL" id="KAF3166462.1"/>
    </source>
</evidence>
<evidence type="ECO:0000313" key="7">
    <source>
        <dbReference type="Proteomes" id="UP000483672"/>
    </source>
</evidence>
<evidence type="ECO:0000313" key="6">
    <source>
        <dbReference type="Proteomes" id="UP000479691"/>
    </source>
</evidence>
<evidence type="ECO:0000313" key="3">
    <source>
        <dbReference type="EMBL" id="KAF3198618.1"/>
    </source>
</evidence>
<evidence type="ECO:0000313" key="5">
    <source>
        <dbReference type="Proteomes" id="UP000472727"/>
    </source>
</evidence>
<dbReference type="EMBL" id="JAABOE010000099">
    <property type="protein sequence ID" value="KAF3166462.1"/>
    <property type="molecule type" value="Genomic_DNA"/>
</dbReference>